<evidence type="ECO:0000256" key="5">
    <source>
        <dbReference type="ARBA" id="ARBA00022692"/>
    </source>
</evidence>
<dbReference type="InterPro" id="IPR050291">
    <property type="entry name" value="CDF_Transporter"/>
</dbReference>
<feature type="transmembrane region" description="Helical" evidence="9">
    <location>
        <begin position="168"/>
        <end position="187"/>
    </location>
</feature>
<protein>
    <submittedName>
        <fullName evidence="12">Cation transporter</fullName>
    </submittedName>
</protein>
<evidence type="ECO:0000256" key="6">
    <source>
        <dbReference type="ARBA" id="ARBA00022906"/>
    </source>
</evidence>
<keyword evidence="4" id="KW-0410">Iron transport</keyword>
<feature type="domain" description="Cation efflux protein transmembrane" evidence="10">
    <location>
        <begin position="25"/>
        <end position="218"/>
    </location>
</feature>
<evidence type="ECO:0000256" key="3">
    <source>
        <dbReference type="ARBA" id="ARBA00022448"/>
    </source>
</evidence>
<evidence type="ECO:0000313" key="12">
    <source>
        <dbReference type="EMBL" id="QEA40578.1"/>
    </source>
</evidence>
<dbReference type="SUPFAM" id="SSF161111">
    <property type="entry name" value="Cation efflux protein transmembrane domain-like"/>
    <property type="match status" value="1"/>
</dbReference>
<dbReference type="SUPFAM" id="SSF160240">
    <property type="entry name" value="Cation efflux protein cytoplasmic domain-like"/>
    <property type="match status" value="1"/>
</dbReference>
<feature type="transmembrane region" description="Helical" evidence="9">
    <location>
        <begin position="23"/>
        <end position="44"/>
    </location>
</feature>
<evidence type="ECO:0000313" key="13">
    <source>
        <dbReference type="Proteomes" id="UP000321272"/>
    </source>
</evidence>
<feature type="transmembrane region" description="Helical" evidence="9">
    <location>
        <begin position="91"/>
        <end position="113"/>
    </location>
</feature>
<dbReference type="InterPro" id="IPR027469">
    <property type="entry name" value="Cation_efflux_TMD_sf"/>
</dbReference>
<dbReference type="AlphaFoldDB" id="A0A5B8T0K0"/>
<keyword evidence="13" id="KW-1185">Reference proteome</keyword>
<comment type="similarity">
    <text evidence="2">Belongs to the cation diffusion facilitator (CDF) transporter (TC 2.A.4) family. FieF subfamily.</text>
</comment>
<dbReference type="GO" id="GO:0006826">
    <property type="term" value="P:iron ion transport"/>
    <property type="evidence" value="ECO:0007669"/>
    <property type="project" value="UniProtKB-KW"/>
</dbReference>
<dbReference type="Pfam" id="PF01545">
    <property type="entry name" value="Cation_efflux"/>
    <property type="match status" value="1"/>
</dbReference>
<evidence type="ECO:0000256" key="2">
    <source>
        <dbReference type="ARBA" id="ARBA00010212"/>
    </source>
</evidence>
<keyword evidence="5 9" id="KW-0812">Transmembrane</keyword>
<evidence type="ECO:0000256" key="7">
    <source>
        <dbReference type="ARBA" id="ARBA00022989"/>
    </source>
</evidence>
<keyword evidence="7 9" id="KW-1133">Transmembrane helix</keyword>
<dbReference type="InterPro" id="IPR058533">
    <property type="entry name" value="Cation_efflux_TM"/>
</dbReference>
<dbReference type="GO" id="GO:0006829">
    <property type="term" value="P:zinc ion transport"/>
    <property type="evidence" value="ECO:0007669"/>
    <property type="project" value="UniProtKB-KW"/>
</dbReference>
<dbReference type="Gene3D" id="3.30.70.1350">
    <property type="entry name" value="Cation efflux protein, cytoplasmic domain"/>
    <property type="match status" value="1"/>
</dbReference>
<dbReference type="Pfam" id="PF16916">
    <property type="entry name" value="ZT_dimer"/>
    <property type="match status" value="1"/>
</dbReference>
<feature type="transmembrane region" description="Helical" evidence="9">
    <location>
        <begin position="193"/>
        <end position="211"/>
    </location>
</feature>
<keyword evidence="6" id="KW-0864">Zinc transport</keyword>
<dbReference type="GO" id="GO:0008324">
    <property type="term" value="F:monoatomic cation transmembrane transporter activity"/>
    <property type="evidence" value="ECO:0007669"/>
    <property type="project" value="InterPro"/>
</dbReference>
<comment type="subcellular location">
    <subcellularLocation>
        <location evidence="1">Membrane</location>
        <topology evidence="1">Multi-pass membrane protein</topology>
    </subcellularLocation>
</comment>
<dbReference type="PANTHER" id="PTHR43840:SF15">
    <property type="entry name" value="MITOCHONDRIAL METAL TRANSPORTER 1-RELATED"/>
    <property type="match status" value="1"/>
</dbReference>
<evidence type="ECO:0000256" key="4">
    <source>
        <dbReference type="ARBA" id="ARBA00022496"/>
    </source>
</evidence>
<keyword evidence="3" id="KW-0813">Transport</keyword>
<dbReference type="OrthoDB" id="9806522at2"/>
<dbReference type="FunFam" id="1.20.1510.10:FF:000006">
    <property type="entry name" value="Divalent cation efflux transporter"/>
    <property type="match status" value="1"/>
</dbReference>
<dbReference type="Gene3D" id="1.20.1510.10">
    <property type="entry name" value="Cation efflux protein transmembrane domain"/>
    <property type="match status" value="1"/>
</dbReference>
<reference evidence="12 13" key="1">
    <citation type="submission" date="2019-06" db="EMBL/GenBank/DDBJ databases">
        <title>Genome analyses of bacteria isolated from kimchi.</title>
        <authorList>
            <person name="Lee S."/>
            <person name="Ahn S."/>
            <person name="Roh S."/>
        </authorList>
    </citation>
    <scope>NUCLEOTIDE SEQUENCE [LARGE SCALE GENOMIC DNA]</scope>
    <source>
        <strain evidence="12 13">CBA4606</strain>
    </source>
</reference>
<keyword evidence="6" id="KW-0862">Zinc</keyword>
<dbReference type="Proteomes" id="UP000321272">
    <property type="component" value="Chromosome"/>
</dbReference>
<evidence type="ECO:0000256" key="9">
    <source>
        <dbReference type="SAM" id="Phobius"/>
    </source>
</evidence>
<keyword evidence="8 9" id="KW-0472">Membrane</keyword>
<dbReference type="InterPro" id="IPR002524">
    <property type="entry name" value="Cation_efflux"/>
</dbReference>
<feature type="domain" description="Cation efflux protein cytoplasmic" evidence="11">
    <location>
        <begin position="223"/>
        <end position="298"/>
    </location>
</feature>
<feature type="transmembrane region" description="Helical" evidence="9">
    <location>
        <begin position="125"/>
        <end position="147"/>
    </location>
</feature>
<evidence type="ECO:0000256" key="1">
    <source>
        <dbReference type="ARBA" id="ARBA00004141"/>
    </source>
</evidence>
<dbReference type="PANTHER" id="PTHR43840">
    <property type="entry name" value="MITOCHONDRIAL METAL TRANSPORTER 1-RELATED"/>
    <property type="match status" value="1"/>
</dbReference>
<proteinExistence type="inferred from homology"/>
<evidence type="ECO:0000259" key="11">
    <source>
        <dbReference type="Pfam" id="PF16916"/>
    </source>
</evidence>
<accession>A0A5B8T0K0</accession>
<dbReference type="InterPro" id="IPR027470">
    <property type="entry name" value="Cation_efflux_CTD"/>
</dbReference>
<evidence type="ECO:0000259" key="10">
    <source>
        <dbReference type="Pfam" id="PF01545"/>
    </source>
</evidence>
<dbReference type="NCBIfam" id="TIGR01297">
    <property type="entry name" value="CDF"/>
    <property type="match status" value="1"/>
</dbReference>
<sequence length="407" mass="44251">MHTTSAEKPTIADRNTSHLKTRITLVGAVVNLLLAGIKIVVGVIGHSQALVADGIHSLSDLLSDAVVLFASHSGSKAADAEHPYGHARFETVATVVIGVMLLIVAGSFIYDAVLRLLDPAQLQVPSWVVLPAAIISVLANEALYHYTARVGRRVGSRLIEANAWHHRSDALSSLIVIGAFSGGLVGLTWLDAVAAIIVATMFGVMGWQFVWQSTRELVDTGADPQTLEELAKVIDTVDGVRSHHDLRTRLMAGKVLIDVHLLVDPWISVSEGHRIGEEARRRLIEQTSQASEVLVHVDTQKPSDTAASLPPLRHQILADLMDAWVDLPEADYLSRVTLHYLGSRAQVVLELPAKHVDSCQLDEIEDRFQRAAVQLTYIESIRCLLATSRESRYDKTTLQPSAQAAGS</sequence>
<dbReference type="GO" id="GO:0016020">
    <property type="term" value="C:membrane"/>
    <property type="evidence" value="ECO:0007669"/>
    <property type="project" value="UniProtKB-SubCell"/>
</dbReference>
<keyword evidence="6" id="KW-0406">Ion transport</keyword>
<dbReference type="InterPro" id="IPR036837">
    <property type="entry name" value="Cation_efflux_CTD_sf"/>
</dbReference>
<dbReference type="KEGG" id="paur:FGL86_16825"/>
<gene>
    <name evidence="12" type="ORF">FGL86_16825</name>
</gene>
<dbReference type="RefSeq" id="WP_147185845.1">
    <property type="nucleotide sequence ID" value="NZ_CP042382.1"/>
</dbReference>
<name>A0A5B8T0K0_9GAMM</name>
<evidence type="ECO:0000256" key="8">
    <source>
        <dbReference type="ARBA" id="ARBA00023136"/>
    </source>
</evidence>
<organism evidence="12 13">
    <name type="scientific">Pistricoccus aurantiacus</name>
    <dbReference type="NCBI Taxonomy" id="1883414"/>
    <lineage>
        <taxon>Bacteria</taxon>
        <taxon>Pseudomonadati</taxon>
        <taxon>Pseudomonadota</taxon>
        <taxon>Gammaproteobacteria</taxon>
        <taxon>Oceanospirillales</taxon>
        <taxon>Halomonadaceae</taxon>
        <taxon>Pistricoccus</taxon>
    </lineage>
</organism>
<dbReference type="EMBL" id="CP042382">
    <property type="protein sequence ID" value="QEA40578.1"/>
    <property type="molecule type" value="Genomic_DNA"/>
</dbReference>
<keyword evidence="4" id="KW-0408">Iron</keyword>